<dbReference type="EMBL" id="LAZR01019431">
    <property type="protein sequence ID" value="KKL92557.1"/>
    <property type="molecule type" value="Genomic_DNA"/>
</dbReference>
<gene>
    <name evidence="1" type="ORF">LCGC14_1883540</name>
</gene>
<dbReference type="InterPro" id="IPR036614">
    <property type="entry name" value="RusA-like_sf"/>
</dbReference>
<name>A0A0F9IZV6_9ZZZZ</name>
<organism evidence="1">
    <name type="scientific">marine sediment metagenome</name>
    <dbReference type="NCBI Taxonomy" id="412755"/>
    <lineage>
        <taxon>unclassified sequences</taxon>
        <taxon>metagenomes</taxon>
        <taxon>ecological metagenomes</taxon>
    </lineage>
</organism>
<evidence type="ECO:0000313" key="1">
    <source>
        <dbReference type="EMBL" id="KKL92557.1"/>
    </source>
</evidence>
<sequence length="91" mass="10440">IWASFLKAEPKPPRFAGVKVSINCYIFYSNKDHRRPDPGNVVKGIADALADRGDNPWEQRLYPDDRCVLERAVDYDYSDDPGVLVIINRME</sequence>
<dbReference type="Pfam" id="PF05866">
    <property type="entry name" value="RusA"/>
    <property type="match status" value="1"/>
</dbReference>
<dbReference type="Gene3D" id="3.30.1330.70">
    <property type="entry name" value="Holliday junction resolvase RusA"/>
    <property type="match status" value="1"/>
</dbReference>
<proteinExistence type="predicted"/>
<dbReference type="GO" id="GO:0006310">
    <property type="term" value="P:DNA recombination"/>
    <property type="evidence" value="ECO:0007669"/>
    <property type="project" value="InterPro"/>
</dbReference>
<protein>
    <submittedName>
        <fullName evidence="1">Uncharacterized protein</fullName>
    </submittedName>
</protein>
<reference evidence="1" key="1">
    <citation type="journal article" date="2015" name="Nature">
        <title>Complex archaea that bridge the gap between prokaryotes and eukaryotes.</title>
        <authorList>
            <person name="Spang A."/>
            <person name="Saw J.H."/>
            <person name="Jorgensen S.L."/>
            <person name="Zaremba-Niedzwiedzka K."/>
            <person name="Martijn J."/>
            <person name="Lind A.E."/>
            <person name="van Eijk R."/>
            <person name="Schleper C."/>
            <person name="Guy L."/>
            <person name="Ettema T.J."/>
        </authorList>
    </citation>
    <scope>NUCLEOTIDE SEQUENCE</scope>
</reference>
<dbReference type="AlphaFoldDB" id="A0A0F9IZV6"/>
<dbReference type="InterPro" id="IPR008822">
    <property type="entry name" value="Endonuclease_RusA-like"/>
</dbReference>
<comment type="caution">
    <text evidence="1">The sequence shown here is derived from an EMBL/GenBank/DDBJ whole genome shotgun (WGS) entry which is preliminary data.</text>
</comment>
<accession>A0A0F9IZV6</accession>
<dbReference type="GO" id="GO:0006281">
    <property type="term" value="P:DNA repair"/>
    <property type="evidence" value="ECO:0007669"/>
    <property type="project" value="InterPro"/>
</dbReference>
<dbReference type="SUPFAM" id="SSF103084">
    <property type="entry name" value="Holliday junction resolvase RusA"/>
    <property type="match status" value="1"/>
</dbReference>
<dbReference type="GO" id="GO:0000287">
    <property type="term" value="F:magnesium ion binding"/>
    <property type="evidence" value="ECO:0007669"/>
    <property type="project" value="InterPro"/>
</dbReference>
<feature type="non-terminal residue" evidence="1">
    <location>
        <position position="1"/>
    </location>
</feature>